<gene>
    <name evidence="2" type="ORF">GUY60_09290</name>
</gene>
<feature type="transmembrane region" description="Helical" evidence="1">
    <location>
        <begin position="237"/>
        <end position="254"/>
    </location>
</feature>
<protein>
    <recommendedName>
        <fullName evidence="4">Integral membrane protein</fullName>
    </recommendedName>
</protein>
<keyword evidence="1" id="KW-1133">Transmembrane helix</keyword>
<dbReference type="EMBL" id="JAAAHS010000047">
    <property type="protein sequence ID" value="NBE51617.1"/>
    <property type="molecule type" value="Genomic_DNA"/>
</dbReference>
<evidence type="ECO:0000313" key="3">
    <source>
        <dbReference type="Proteomes" id="UP000598297"/>
    </source>
</evidence>
<feature type="transmembrane region" description="Helical" evidence="1">
    <location>
        <begin position="305"/>
        <end position="330"/>
    </location>
</feature>
<dbReference type="OrthoDB" id="4350291at2"/>
<dbReference type="Proteomes" id="UP000598297">
    <property type="component" value="Unassembled WGS sequence"/>
</dbReference>
<feature type="transmembrane region" description="Helical" evidence="1">
    <location>
        <begin position="35"/>
        <end position="59"/>
    </location>
</feature>
<feature type="transmembrane region" description="Helical" evidence="1">
    <location>
        <begin position="373"/>
        <end position="390"/>
    </location>
</feature>
<reference evidence="2" key="1">
    <citation type="submission" date="2020-01" db="EMBL/GenBank/DDBJ databases">
        <title>Whole-genome analyses of novel actinobacteria.</title>
        <authorList>
            <person name="Sahin N."/>
        </authorList>
    </citation>
    <scope>NUCLEOTIDE SEQUENCE</scope>
    <source>
        <strain evidence="2">YC537</strain>
    </source>
</reference>
<organism evidence="2 3">
    <name type="scientific">Streptomyces boluensis</name>
    <dbReference type="NCBI Taxonomy" id="1775135"/>
    <lineage>
        <taxon>Bacteria</taxon>
        <taxon>Bacillati</taxon>
        <taxon>Actinomycetota</taxon>
        <taxon>Actinomycetes</taxon>
        <taxon>Kitasatosporales</taxon>
        <taxon>Streptomycetaceae</taxon>
        <taxon>Streptomyces</taxon>
    </lineage>
</organism>
<proteinExistence type="predicted"/>
<comment type="caution">
    <text evidence="2">The sequence shown here is derived from an EMBL/GenBank/DDBJ whole genome shotgun (WGS) entry which is preliminary data.</text>
</comment>
<keyword evidence="1" id="KW-0472">Membrane</keyword>
<feature type="transmembrane region" description="Helical" evidence="1">
    <location>
        <begin position="396"/>
        <end position="415"/>
    </location>
</feature>
<accession>A0A964URE4</accession>
<evidence type="ECO:0008006" key="4">
    <source>
        <dbReference type="Google" id="ProtNLM"/>
    </source>
</evidence>
<keyword evidence="3" id="KW-1185">Reference proteome</keyword>
<evidence type="ECO:0000313" key="2">
    <source>
        <dbReference type="EMBL" id="NBE51617.1"/>
    </source>
</evidence>
<evidence type="ECO:0000256" key="1">
    <source>
        <dbReference type="SAM" id="Phobius"/>
    </source>
</evidence>
<sequence>MSQEADDQAELARLRGRVAALESDRSSGRRHRGRSALAIVCLVLGCLLAPLGVVASWAADEVGDTDRYVDTVGPLASHPDVQDAVAKRATDALMRRIDLSALLSDLPAQDRPRLEKALGSLGDSLEDAVRSFVQDRARDIAASDAFEDIWKQANRQAHSALNKALTGSGGGAVELKGDDVTLDLAPLVERVKQRLVDRGMTVAERIPEIHTDFTLVSSEKIAEARTYVRLLQLAGNWLPVLALVLVAAGVLLAVRRRRALVAGALAVAVTTGLLGIGLRVFRALYLDRLPADASPDAAAAVYDAMTRFLATTVRMVVAVAVVVALAAWLTGPGRHATVVRGVWTSGIGAARATADRAGLRTGPVGRFVGGHRAWITWVLVAAALLVLLLWSYPTGWVVVGLALCLLFLLAVVEFLSGTGAGADDGLSDDGLPGGNNQEEQG</sequence>
<feature type="transmembrane region" description="Helical" evidence="1">
    <location>
        <begin position="261"/>
        <end position="285"/>
    </location>
</feature>
<keyword evidence="1" id="KW-0812">Transmembrane</keyword>
<name>A0A964URE4_9ACTN</name>
<dbReference type="AlphaFoldDB" id="A0A964URE4"/>